<feature type="transmembrane region" description="Helical" evidence="1">
    <location>
        <begin position="21"/>
        <end position="40"/>
    </location>
</feature>
<keyword evidence="1" id="KW-0812">Transmembrane</keyword>
<evidence type="ECO:0000256" key="1">
    <source>
        <dbReference type="SAM" id="Phobius"/>
    </source>
</evidence>
<reference evidence="2 3" key="1">
    <citation type="submission" date="2020-03" db="EMBL/GenBank/DDBJ databases">
        <title>Genomic Encyclopedia of Type Strains, Phase IV (KMG-V): Genome sequencing to study the core and pangenomes of soil and plant-associated prokaryotes.</title>
        <authorList>
            <person name="Whitman W."/>
        </authorList>
    </citation>
    <scope>NUCLEOTIDE SEQUENCE [LARGE SCALE GENOMIC DNA]</scope>
    <source>
        <strain evidence="2 3">1B</strain>
    </source>
</reference>
<dbReference type="PANTHER" id="PTHR37464:SF1">
    <property type="entry name" value="BLL2463 PROTEIN"/>
    <property type="match status" value="1"/>
</dbReference>
<evidence type="ECO:0000313" key="3">
    <source>
        <dbReference type="Proteomes" id="UP000717634"/>
    </source>
</evidence>
<name>A0ABX1HND1_9BACT</name>
<feature type="transmembrane region" description="Helical" evidence="1">
    <location>
        <begin position="608"/>
        <end position="629"/>
    </location>
</feature>
<proteinExistence type="predicted"/>
<comment type="caution">
    <text evidence="2">The sequence shown here is derived from an EMBL/GenBank/DDBJ whole genome shotgun (WGS) entry which is preliminary data.</text>
</comment>
<dbReference type="Proteomes" id="UP000717634">
    <property type="component" value="Unassembled WGS sequence"/>
</dbReference>
<accession>A0ABX1HND1</accession>
<keyword evidence="3" id="KW-1185">Reference proteome</keyword>
<protein>
    <recommendedName>
        <fullName evidence="4">VWA domain-containing protein</fullName>
    </recommendedName>
</protein>
<dbReference type="PANTHER" id="PTHR37464">
    <property type="entry name" value="BLL2463 PROTEIN"/>
    <property type="match status" value="1"/>
</dbReference>
<organism evidence="2 3">
    <name type="scientific">Hymenobacter artigasi</name>
    <dbReference type="NCBI Taxonomy" id="2719616"/>
    <lineage>
        <taxon>Bacteria</taxon>
        <taxon>Pseudomonadati</taxon>
        <taxon>Bacteroidota</taxon>
        <taxon>Cytophagia</taxon>
        <taxon>Cytophagales</taxon>
        <taxon>Hymenobacteraceae</taxon>
        <taxon>Hymenobacter</taxon>
    </lineage>
</organism>
<keyword evidence="1" id="KW-1133">Transmembrane helix</keyword>
<sequence length="643" mass="70022">MIRQVELVSTRHRKVQNWFILLARVGAVAALVLVFCQPFIPAMEGSDVRGVDVVVDNSLSMQLSDAESGSLLDKAVGEARRIGNEAGNQLRLLTAGPGLLSKAVYDNKLDELRPTSKAAFVSKYVVGSGFGGSSSTYLFSDFQKTAFSADMLNKLATGREIILVPLSGQEVGNIFVDSIWVDDAFLRMRTNVAMHIRLRNGGRAAVSDCPVKVFLGNQQVAAFRVTVGAGQAVASVVQVQLADEQLALGRVVTEDVPVMFDNTFYFTLRPAAVIRVLEIGGEPMARQVYANEPLFNYSFSKVQNIDYGMLRQANLVLLNEVDRLDAGLRDALRGVVKRGGSVVLVPTATTTARQSYEQLFRDLGLGTVQWEDAGAAPALREVAMPNVREPFFRDVFGAQSRTVTMPRVAPVLRWSRTGTDILRLRDGESYLANFASGAGQVYVFSAPFAKEYSDFTAQALFVPVMYRMAMLSYKSEQLPAYKLTQEAVSLHLPAAVGSVGGPADAVNLKLVKDSLTLIPGQRVVGQEVRMELPVGISEAGFYQVQRQGKVLTTLAFNQDRRESELAAYSAEELRQLVGPNRPNVRVVEAGNAGAGLAKFRDERTGTPLWRYFLALALLALLAEALLVRLGKRATATKRMAVAG</sequence>
<evidence type="ECO:0008006" key="4">
    <source>
        <dbReference type="Google" id="ProtNLM"/>
    </source>
</evidence>
<gene>
    <name evidence="2" type="ORF">HBN54_004337</name>
</gene>
<dbReference type="EMBL" id="JAAVTK010000022">
    <property type="protein sequence ID" value="NKI91715.1"/>
    <property type="molecule type" value="Genomic_DNA"/>
</dbReference>
<evidence type="ECO:0000313" key="2">
    <source>
        <dbReference type="EMBL" id="NKI91715.1"/>
    </source>
</evidence>
<keyword evidence="1" id="KW-0472">Membrane</keyword>